<gene>
    <name evidence="1" type="ORF">LCGC14_0480830</name>
</gene>
<reference evidence="1" key="1">
    <citation type="journal article" date="2015" name="Nature">
        <title>Complex archaea that bridge the gap between prokaryotes and eukaryotes.</title>
        <authorList>
            <person name="Spang A."/>
            <person name="Saw J.H."/>
            <person name="Jorgensen S.L."/>
            <person name="Zaremba-Niedzwiedzka K."/>
            <person name="Martijn J."/>
            <person name="Lind A.E."/>
            <person name="van Eijk R."/>
            <person name="Schleper C."/>
            <person name="Guy L."/>
            <person name="Ettema T.J."/>
        </authorList>
    </citation>
    <scope>NUCLEOTIDE SEQUENCE</scope>
</reference>
<name>A0A0F9SEL4_9ZZZZ</name>
<accession>A0A0F9SEL4</accession>
<proteinExistence type="predicted"/>
<sequence length="55" mass="6339">MVMRISYVLDFLLDQEPEPKPIRGSCAKCGAKIRHDPRTRYPRCKGCSVFPDHGY</sequence>
<dbReference type="AlphaFoldDB" id="A0A0F9SEL4"/>
<comment type="caution">
    <text evidence="1">The sequence shown here is derived from an EMBL/GenBank/DDBJ whole genome shotgun (WGS) entry which is preliminary data.</text>
</comment>
<protein>
    <submittedName>
        <fullName evidence="1">Uncharacterized protein</fullName>
    </submittedName>
</protein>
<evidence type="ECO:0000313" key="1">
    <source>
        <dbReference type="EMBL" id="KKN65479.1"/>
    </source>
</evidence>
<dbReference type="EMBL" id="LAZR01000523">
    <property type="protein sequence ID" value="KKN65479.1"/>
    <property type="molecule type" value="Genomic_DNA"/>
</dbReference>
<organism evidence="1">
    <name type="scientific">marine sediment metagenome</name>
    <dbReference type="NCBI Taxonomy" id="412755"/>
    <lineage>
        <taxon>unclassified sequences</taxon>
        <taxon>metagenomes</taxon>
        <taxon>ecological metagenomes</taxon>
    </lineage>
</organism>